<dbReference type="InterPro" id="IPR056009">
    <property type="entry name" value="DUF7587"/>
</dbReference>
<proteinExistence type="predicted"/>
<feature type="domain" description="DUF7587" evidence="1">
    <location>
        <begin position="3"/>
        <end position="142"/>
    </location>
</feature>
<dbReference type="Proteomes" id="UP000800200">
    <property type="component" value="Unassembled WGS sequence"/>
</dbReference>
<evidence type="ECO:0000313" key="2">
    <source>
        <dbReference type="EMBL" id="KAF2185814.1"/>
    </source>
</evidence>
<dbReference type="PANTHER" id="PTHR40781">
    <property type="match status" value="1"/>
</dbReference>
<gene>
    <name evidence="2" type="ORF">K469DRAFT_707480</name>
</gene>
<evidence type="ECO:0000259" key="1">
    <source>
        <dbReference type="Pfam" id="PF24494"/>
    </source>
</evidence>
<dbReference type="AlphaFoldDB" id="A0A6A6E200"/>
<dbReference type="Pfam" id="PF24494">
    <property type="entry name" value="DUF7587"/>
    <property type="match status" value="1"/>
</dbReference>
<accession>A0A6A6E200</accession>
<dbReference type="PANTHER" id="PTHR40781:SF1">
    <property type="match status" value="1"/>
</dbReference>
<sequence>MGPYIFFRVEDEDSRARYSGEEGLFAEATDTWVDFKSWDWTLLGQVERHLDWGNRVPTPFISMYCDEGVAHREAKRCVGEGKKDVRVYKINMRRSDERREYRNIRLLAERLNFDIPERAWNNSEYEYIFLHHVPDSAVVGWIDL</sequence>
<keyword evidence="3" id="KW-1185">Reference proteome</keyword>
<reference evidence="2" key="1">
    <citation type="journal article" date="2020" name="Stud. Mycol.">
        <title>101 Dothideomycetes genomes: a test case for predicting lifestyles and emergence of pathogens.</title>
        <authorList>
            <person name="Haridas S."/>
            <person name="Albert R."/>
            <person name="Binder M."/>
            <person name="Bloem J."/>
            <person name="Labutti K."/>
            <person name="Salamov A."/>
            <person name="Andreopoulos B."/>
            <person name="Baker S."/>
            <person name="Barry K."/>
            <person name="Bills G."/>
            <person name="Bluhm B."/>
            <person name="Cannon C."/>
            <person name="Castanera R."/>
            <person name="Culley D."/>
            <person name="Daum C."/>
            <person name="Ezra D."/>
            <person name="Gonzalez J."/>
            <person name="Henrissat B."/>
            <person name="Kuo A."/>
            <person name="Liang C."/>
            <person name="Lipzen A."/>
            <person name="Lutzoni F."/>
            <person name="Magnuson J."/>
            <person name="Mondo S."/>
            <person name="Nolan M."/>
            <person name="Ohm R."/>
            <person name="Pangilinan J."/>
            <person name="Park H.-J."/>
            <person name="Ramirez L."/>
            <person name="Alfaro M."/>
            <person name="Sun H."/>
            <person name="Tritt A."/>
            <person name="Yoshinaga Y."/>
            <person name="Zwiers L.-H."/>
            <person name="Turgeon B."/>
            <person name="Goodwin S."/>
            <person name="Spatafora J."/>
            <person name="Crous P."/>
            <person name="Grigoriev I."/>
        </authorList>
    </citation>
    <scope>NUCLEOTIDE SEQUENCE</scope>
    <source>
        <strain evidence="2">CBS 207.26</strain>
    </source>
</reference>
<name>A0A6A6E200_9PEZI</name>
<organism evidence="2 3">
    <name type="scientific">Zopfia rhizophila CBS 207.26</name>
    <dbReference type="NCBI Taxonomy" id="1314779"/>
    <lineage>
        <taxon>Eukaryota</taxon>
        <taxon>Fungi</taxon>
        <taxon>Dikarya</taxon>
        <taxon>Ascomycota</taxon>
        <taxon>Pezizomycotina</taxon>
        <taxon>Dothideomycetes</taxon>
        <taxon>Dothideomycetes incertae sedis</taxon>
        <taxon>Zopfiaceae</taxon>
        <taxon>Zopfia</taxon>
    </lineage>
</organism>
<dbReference type="EMBL" id="ML994632">
    <property type="protein sequence ID" value="KAF2185814.1"/>
    <property type="molecule type" value="Genomic_DNA"/>
</dbReference>
<dbReference type="OrthoDB" id="88561at2759"/>
<evidence type="ECO:0000313" key="3">
    <source>
        <dbReference type="Proteomes" id="UP000800200"/>
    </source>
</evidence>
<protein>
    <recommendedName>
        <fullName evidence="1">DUF7587 domain-containing protein</fullName>
    </recommendedName>
</protein>